<sequence length="175" mass="20094">MGKGNNIQTPSFRASRLRSFCLIAFLLCQSLQSIVSLPKISPAEVSALKTRVRARLDQFCREQGYRPENSQFFAILREEYAQIKPQFGHAQYAPAHSRDSAPSHQAEQNYGTGVFPSRVTPGIEDWEKKMHDQDWEHYERAIVEFMNDKGIWLPDIDEVHGIPPPEPYIFSSQKN</sequence>
<evidence type="ECO:0000256" key="2">
    <source>
        <dbReference type="SAM" id="SignalP"/>
    </source>
</evidence>
<gene>
    <name evidence="3" type="primary">AvrL2-C</name>
</gene>
<accession>A0A1B2CW58</accession>
<dbReference type="EMBL" id="KU743884">
    <property type="protein sequence ID" value="ANY58854.1"/>
    <property type="molecule type" value="Genomic_DNA"/>
</dbReference>
<organism evidence="3">
    <name type="scientific">Melampsora lini</name>
    <name type="common">Rust fungus</name>
    <name type="synonym">Xyloma lini</name>
    <dbReference type="NCBI Taxonomy" id="5261"/>
    <lineage>
        <taxon>Eukaryota</taxon>
        <taxon>Fungi</taxon>
        <taxon>Dikarya</taxon>
        <taxon>Basidiomycota</taxon>
        <taxon>Pucciniomycotina</taxon>
        <taxon>Pucciniomycetes</taxon>
        <taxon>Pucciniales</taxon>
        <taxon>Melampsoraceae</taxon>
        <taxon>Melampsora</taxon>
    </lineage>
</organism>
<proteinExistence type="predicted"/>
<evidence type="ECO:0000256" key="1">
    <source>
        <dbReference type="SAM" id="MobiDB-lite"/>
    </source>
</evidence>
<evidence type="ECO:0000313" key="3">
    <source>
        <dbReference type="EMBL" id="ANY58854.1"/>
    </source>
</evidence>
<keyword evidence="2" id="KW-0732">Signal</keyword>
<reference evidence="3" key="1">
    <citation type="submission" date="2016-02" db="EMBL/GenBank/DDBJ databases">
        <title>Genome analysis and avirulence gene cloning using a high-density RADseq linkage map of the flax rust fungus, Melampsora lini.</title>
        <authorList>
            <person name="Anderson C."/>
            <person name="Khan M.A."/>
            <person name="Catanzariti A.-M."/>
            <person name="Jack C.A."/>
            <person name="Nemri A."/>
            <person name="Lawrence G.J."/>
            <person name="Upadhyaya N.M."/>
            <person name="Hardham A.R."/>
            <person name="Ellis J.G."/>
            <person name="Dodds P.N."/>
            <person name="Jones D.A."/>
        </authorList>
    </citation>
    <scope>NUCLEOTIDE SEQUENCE</scope>
    <source>
        <strain evidence="3">CH5</strain>
    </source>
</reference>
<feature type="signal peptide" evidence="2">
    <location>
        <begin position="1"/>
        <end position="36"/>
    </location>
</feature>
<protein>
    <submittedName>
        <fullName evidence="3">AvrL2-C</fullName>
    </submittedName>
</protein>
<feature type="compositionally biased region" description="Polar residues" evidence="1">
    <location>
        <begin position="102"/>
        <end position="111"/>
    </location>
</feature>
<feature type="region of interest" description="Disordered" evidence="1">
    <location>
        <begin position="91"/>
        <end position="114"/>
    </location>
</feature>
<feature type="chain" id="PRO_5008534610" evidence="2">
    <location>
        <begin position="37"/>
        <end position="175"/>
    </location>
</feature>
<name>A0A1B2CW58_MELLI</name>
<dbReference type="AlphaFoldDB" id="A0A1B2CW58"/>